<sequence length="354" mass="40684">MLNYDLASFFADYTDDTPTNLQCIPNFNITQDFEIQSLPTDSFPQLTNPNISFDFENDMDYLSLFEPAKEDNTFFKTQDFRGLKLPPIKPQSERILCNDIKSINISNQILNIINSKDKNILDLIKCIKISNDNNAKSTPKMNLTLKNFEDLLLHKSALFLKTPPPQLKKSPPSLINSSLLQIEDDFEQLCSDKTVTFNPHKIGFIPTKFWVDKDFTFGELANEFFKKKNNSNSRFYHKLFNALKMSSANPLYANFIGVEWISEKVLKVDKKAFARLLGIKTVDGSLFHQQGNFPSHGFIEIGSKDSKKYLTQQELKGIDFEQVRLLIHSAGVFVRSCTENDIEQCKWMSSKKRL</sequence>
<keyword evidence="3" id="KW-1185">Reference proteome</keyword>
<proteinExistence type="predicted"/>
<name>A0ABR2K1G6_9EUKA</name>
<comment type="caution">
    <text evidence="2">The sequence shown here is derived from an EMBL/GenBank/DDBJ whole genome shotgun (WGS) entry which is preliminary data.</text>
</comment>
<evidence type="ECO:0000313" key="3">
    <source>
        <dbReference type="Proteomes" id="UP001470230"/>
    </source>
</evidence>
<gene>
    <name evidence="2" type="ORF">M9Y10_044078</name>
</gene>
<evidence type="ECO:0000313" key="2">
    <source>
        <dbReference type="EMBL" id="KAK8884954.1"/>
    </source>
</evidence>
<dbReference type="Pfam" id="PF10416">
    <property type="entry name" value="IBD"/>
    <property type="match status" value="1"/>
</dbReference>
<dbReference type="Proteomes" id="UP001470230">
    <property type="component" value="Unassembled WGS sequence"/>
</dbReference>
<dbReference type="Gene3D" id="1.10.10.10">
    <property type="entry name" value="Winged helix-like DNA-binding domain superfamily/Winged helix DNA-binding domain"/>
    <property type="match status" value="1"/>
</dbReference>
<dbReference type="InterPro" id="IPR018845">
    <property type="entry name" value="Initiator-bd"/>
</dbReference>
<evidence type="ECO:0000259" key="1">
    <source>
        <dbReference type="Pfam" id="PF10416"/>
    </source>
</evidence>
<accession>A0ABR2K1G6</accession>
<feature type="domain" description="Initiator binding" evidence="1">
    <location>
        <begin position="214"/>
        <end position="312"/>
    </location>
</feature>
<reference evidence="2 3" key="1">
    <citation type="submission" date="2024-04" db="EMBL/GenBank/DDBJ databases">
        <title>Tritrichomonas musculus Genome.</title>
        <authorList>
            <person name="Alves-Ferreira E."/>
            <person name="Grigg M."/>
            <person name="Lorenzi H."/>
            <person name="Galac M."/>
        </authorList>
    </citation>
    <scope>NUCLEOTIDE SEQUENCE [LARGE SCALE GENOMIC DNA]</scope>
    <source>
        <strain evidence="2 3">EAF2021</strain>
    </source>
</reference>
<organism evidence="2 3">
    <name type="scientific">Tritrichomonas musculus</name>
    <dbReference type="NCBI Taxonomy" id="1915356"/>
    <lineage>
        <taxon>Eukaryota</taxon>
        <taxon>Metamonada</taxon>
        <taxon>Parabasalia</taxon>
        <taxon>Tritrichomonadida</taxon>
        <taxon>Tritrichomonadidae</taxon>
        <taxon>Tritrichomonas</taxon>
    </lineage>
</organism>
<dbReference type="EMBL" id="JAPFFF010000008">
    <property type="protein sequence ID" value="KAK8884954.1"/>
    <property type="molecule type" value="Genomic_DNA"/>
</dbReference>
<dbReference type="InterPro" id="IPR036388">
    <property type="entry name" value="WH-like_DNA-bd_sf"/>
</dbReference>
<protein>
    <recommendedName>
        <fullName evidence="1">Initiator binding domain-containing protein</fullName>
    </recommendedName>
</protein>